<dbReference type="GO" id="GO:0008170">
    <property type="term" value="F:N-methyltransferase activity"/>
    <property type="evidence" value="ECO:0007669"/>
    <property type="project" value="UniProtKB-ARBA"/>
</dbReference>
<feature type="domain" description="RING-type" evidence="9">
    <location>
        <begin position="228"/>
        <end position="270"/>
    </location>
</feature>
<dbReference type="GO" id="GO:0097039">
    <property type="term" value="P:protein linear polyubiquitination"/>
    <property type="evidence" value="ECO:0007669"/>
    <property type="project" value="TreeGrafter"/>
</dbReference>
<protein>
    <recommendedName>
        <fullName evidence="14">Protein msta</fullName>
    </recommendedName>
</protein>
<dbReference type="PROSITE" id="PS50089">
    <property type="entry name" value="ZF_RING_2"/>
    <property type="match status" value="2"/>
</dbReference>
<evidence type="ECO:0000256" key="1">
    <source>
        <dbReference type="ARBA" id="ARBA00004906"/>
    </source>
</evidence>
<dbReference type="InterPro" id="IPR044066">
    <property type="entry name" value="TRIAD_supradom"/>
</dbReference>
<dbReference type="GO" id="GO:0008757">
    <property type="term" value="F:S-adenosylmethionine-dependent methyltransferase activity"/>
    <property type="evidence" value="ECO:0007669"/>
    <property type="project" value="UniProtKB-ARBA"/>
</dbReference>
<evidence type="ECO:0000313" key="13">
    <source>
        <dbReference type="Proteomes" id="UP000198287"/>
    </source>
</evidence>
<dbReference type="AlphaFoldDB" id="A0A226ETQ0"/>
<dbReference type="InterPro" id="IPR047559">
    <property type="entry name" value="HOIL1_RBR_mRING-HC-C3HC3D"/>
</dbReference>
<keyword evidence="7" id="KW-0862">Zinc</keyword>
<dbReference type="FunFam" id="3.30.40.10:FF:000137">
    <property type="entry name" value="RanBP-type and C3HC4-type zinc finger-containing protein 1"/>
    <property type="match status" value="2"/>
</dbReference>
<keyword evidence="3" id="KW-0479">Metal-binding</keyword>
<dbReference type="CDD" id="cd20071">
    <property type="entry name" value="SET_SMYD"/>
    <property type="match status" value="1"/>
</dbReference>
<proteinExistence type="predicted"/>
<dbReference type="SUPFAM" id="SSF57850">
    <property type="entry name" value="RING/U-box"/>
    <property type="match status" value="4"/>
</dbReference>
<evidence type="ECO:0000313" key="12">
    <source>
        <dbReference type="EMBL" id="OXA60995.1"/>
    </source>
</evidence>
<dbReference type="STRING" id="158441.A0A226ETQ0"/>
<dbReference type="InterPro" id="IPR046341">
    <property type="entry name" value="SET_dom_sf"/>
</dbReference>
<dbReference type="PROSITE" id="PS51873">
    <property type="entry name" value="TRIAD"/>
    <property type="match status" value="1"/>
</dbReference>
<keyword evidence="2" id="KW-0808">Transferase</keyword>
<evidence type="ECO:0000259" key="10">
    <source>
        <dbReference type="PROSITE" id="PS50280"/>
    </source>
</evidence>
<gene>
    <name evidence="12" type="ORF">Fcan01_04945</name>
</gene>
<dbReference type="Proteomes" id="UP000198287">
    <property type="component" value="Unassembled WGS sequence"/>
</dbReference>
<dbReference type="InterPro" id="IPR017907">
    <property type="entry name" value="Znf_RING_CS"/>
</dbReference>
<evidence type="ECO:0000256" key="4">
    <source>
        <dbReference type="ARBA" id="ARBA00022737"/>
    </source>
</evidence>
<dbReference type="Gene3D" id="1.10.220.160">
    <property type="match status" value="1"/>
</dbReference>
<dbReference type="PROSITE" id="PS50280">
    <property type="entry name" value="SET"/>
    <property type="match status" value="1"/>
</dbReference>
<organism evidence="12 13">
    <name type="scientific">Folsomia candida</name>
    <name type="common">Springtail</name>
    <dbReference type="NCBI Taxonomy" id="158441"/>
    <lineage>
        <taxon>Eukaryota</taxon>
        <taxon>Metazoa</taxon>
        <taxon>Ecdysozoa</taxon>
        <taxon>Arthropoda</taxon>
        <taxon>Hexapoda</taxon>
        <taxon>Collembola</taxon>
        <taxon>Entomobryomorpha</taxon>
        <taxon>Isotomoidea</taxon>
        <taxon>Isotomidae</taxon>
        <taxon>Proisotominae</taxon>
        <taxon>Folsomia</taxon>
    </lineage>
</organism>
<evidence type="ECO:0000256" key="6">
    <source>
        <dbReference type="ARBA" id="ARBA00022786"/>
    </source>
</evidence>
<evidence type="ECO:0000256" key="3">
    <source>
        <dbReference type="ARBA" id="ARBA00022723"/>
    </source>
</evidence>
<evidence type="ECO:0000256" key="5">
    <source>
        <dbReference type="ARBA" id="ARBA00022771"/>
    </source>
</evidence>
<dbReference type="GO" id="GO:0043130">
    <property type="term" value="F:ubiquitin binding"/>
    <property type="evidence" value="ECO:0007669"/>
    <property type="project" value="TreeGrafter"/>
</dbReference>
<comment type="pathway">
    <text evidence="1">Protein modification; protein ubiquitination.</text>
</comment>
<accession>A0A226ETQ0</accession>
<keyword evidence="6" id="KW-0833">Ubl conjugation pathway</keyword>
<evidence type="ECO:0000256" key="8">
    <source>
        <dbReference type="PROSITE-ProRule" id="PRU00175"/>
    </source>
</evidence>
<dbReference type="GO" id="GO:0008270">
    <property type="term" value="F:zinc ion binding"/>
    <property type="evidence" value="ECO:0007669"/>
    <property type="project" value="UniProtKB-KW"/>
</dbReference>
<name>A0A226ETQ0_FOLCA</name>
<dbReference type="Gene3D" id="2.170.270.10">
    <property type="entry name" value="SET domain"/>
    <property type="match status" value="1"/>
</dbReference>
<evidence type="ECO:0000259" key="11">
    <source>
        <dbReference type="PROSITE" id="PS51873"/>
    </source>
</evidence>
<sequence length="982" mass="110317">MGSCQKSSSSHHSQLVFDAASLNYDEASTSTSSPGIMSTFEDTICAFCGIPLKPGAGVVLDKCLHNFCRDCLLGAIEVTDDVATTGCPVAEETGCDGSLLDREVKAMLSPEAYEKYLTRSLNIAVQQMNDFVQCFNTRCNALFALHDRNNTFEFKCGKCFRLNCLKCKTLRDDVGQCECINPPDRKIAKIDPELKRDWDEKWNHAQSSIIFSGANGGELIQNTREFQCNICFCDIGSGEGVILKECFHLFCKDCLNGTIMHCEDLRVKCPYTVNEFMCNSFLTSGEIKALLGQEEHEKFLKRSVVQAEMAMSNSFHCKSVNCPGWCEIDNEVGIADLEHFFCPVCKRKNCLKCKAIHEAVSCTEYQQQLQEDEMDTKTKQMIKAKITSGQAMKCPTCKVIIEKVSGCDAVICQMCKTHICWATKGPRWGPRGIGDKSGGCHCREKGKVCHPKKVWYCSRPHQKEDWSRHRSDCFPAVLTTSPIFGRYLSATRDIPEGTLILKEKPLFSAPNGKNGAFLLCLGCYGIVPTDQPPQLCTKCGWPLHKNCVQSKEHVENECAIFSKMGITPSSREENIYDKIVVLRGCLLKLRDVKKWDCVGKLQDHKEDRFRTTDGANLSKTMVEFVQNKCGLSEAFSDIEIDHVLGCVMVNAYVTEDNLTSSPNFHAGSFVYWNGSMPAHDCTPNCRWIIVQGGELRLWSLRDIKEDESLCHCYAWGGTGTIERQRHLLKTKFFSCTCRRCADPTELGSFFSGIKCKIESCSGFILSQNPAQVGSTWACNQCKASAMQELEVDSFIQELREAHFAVTSDCPSPEEMGSGWRTILQRLEEYDESVLNKLAPTHFFIQEVEQDIMLRISYILAQEQEFQIEREERLRLAGILVKLSTKCLSLLEKVAPGLTTHAGRQYYYLQQGQGIFIMDQIRMQNESDSTSSQALQALRKEISHWQGIRKRGARILESESPGREEWVLGRAMVDNDETSSGGL</sequence>
<dbReference type="EMBL" id="LNIX01000002">
    <property type="protein sequence ID" value="OXA60995.1"/>
    <property type="molecule type" value="Genomic_DNA"/>
</dbReference>
<dbReference type="Pfam" id="PF00856">
    <property type="entry name" value="SET"/>
    <property type="match status" value="1"/>
</dbReference>
<dbReference type="GO" id="GO:0004842">
    <property type="term" value="F:ubiquitin-protein transferase activity"/>
    <property type="evidence" value="ECO:0007669"/>
    <property type="project" value="TreeGrafter"/>
</dbReference>
<dbReference type="PANTHER" id="PTHR22770">
    <property type="entry name" value="UBIQUITIN CONJUGATING ENZYME 7 INTERACTING PROTEIN-RELATED"/>
    <property type="match status" value="1"/>
</dbReference>
<dbReference type="InterPro" id="IPR013083">
    <property type="entry name" value="Znf_RING/FYVE/PHD"/>
</dbReference>
<evidence type="ECO:0000256" key="7">
    <source>
        <dbReference type="ARBA" id="ARBA00022833"/>
    </source>
</evidence>
<reference evidence="12 13" key="1">
    <citation type="submission" date="2015-12" db="EMBL/GenBank/DDBJ databases">
        <title>The genome of Folsomia candida.</title>
        <authorList>
            <person name="Faddeeva A."/>
            <person name="Derks M.F."/>
            <person name="Anvar Y."/>
            <person name="Smit S."/>
            <person name="Van Straalen N."/>
            <person name="Roelofs D."/>
        </authorList>
    </citation>
    <scope>NUCLEOTIDE SEQUENCE [LARGE SCALE GENOMIC DNA]</scope>
    <source>
        <strain evidence="12 13">VU population</strain>
        <tissue evidence="12">Whole body</tissue>
    </source>
</reference>
<dbReference type="CDD" id="cd16633">
    <property type="entry name" value="mRING-HC-C3HC3D_RBR_HOIL1"/>
    <property type="match status" value="1"/>
</dbReference>
<feature type="domain" description="RING-type" evidence="11">
    <location>
        <begin position="224"/>
        <end position="444"/>
    </location>
</feature>
<dbReference type="PANTHER" id="PTHR22770:SF13">
    <property type="entry name" value="RING-TYPE DOMAIN-CONTAINING PROTEIN"/>
    <property type="match status" value="1"/>
</dbReference>
<dbReference type="GO" id="GO:0043161">
    <property type="term" value="P:proteasome-mediated ubiquitin-dependent protein catabolic process"/>
    <property type="evidence" value="ECO:0007669"/>
    <property type="project" value="TreeGrafter"/>
</dbReference>
<dbReference type="SUPFAM" id="SSF82199">
    <property type="entry name" value="SET domain"/>
    <property type="match status" value="1"/>
</dbReference>
<keyword evidence="5 8" id="KW-0863">Zinc-finger</keyword>
<dbReference type="GO" id="GO:0071797">
    <property type="term" value="C:LUBAC complex"/>
    <property type="evidence" value="ECO:0007669"/>
    <property type="project" value="TreeGrafter"/>
</dbReference>
<dbReference type="Gene3D" id="6.10.140.2220">
    <property type="match status" value="1"/>
</dbReference>
<dbReference type="InterPro" id="IPR001841">
    <property type="entry name" value="Znf_RING"/>
</dbReference>
<evidence type="ECO:0008006" key="14">
    <source>
        <dbReference type="Google" id="ProtNLM"/>
    </source>
</evidence>
<feature type="domain" description="RING-type" evidence="9">
    <location>
        <begin position="45"/>
        <end position="91"/>
    </location>
</feature>
<dbReference type="InterPro" id="IPR001214">
    <property type="entry name" value="SET_dom"/>
</dbReference>
<feature type="domain" description="SET" evidence="10">
    <location>
        <begin position="473"/>
        <end position="714"/>
    </location>
</feature>
<dbReference type="OrthoDB" id="261960at2759"/>
<dbReference type="GO" id="GO:0043123">
    <property type="term" value="P:positive regulation of canonical NF-kappaB signal transduction"/>
    <property type="evidence" value="ECO:0007669"/>
    <property type="project" value="TreeGrafter"/>
</dbReference>
<evidence type="ECO:0000256" key="2">
    <source>
        <dbReference type="ARBA" id="ARBA00022679"/>
    </source>
</evidence>
<dbReference type="Gene3D" id="3.30.40.10">
    <property type="entry name" value="Zinc/RING finger domain, C3HC4 (zinc finger)"/>
    <property type="match status" value="2"/>
</dbReference>
<evidence type="ECO:0000259" key="9">
    <source>
        <dbReference type="PROSITE" id="PS50089"/>
    </source>
</evidence>
<keyword evidence="13" id="KW-1185">Reference proteome</keyword>
<dbReference type="SMART" id="SM00184">
    <property type="entry name" value="RING"/>
    <property type="match status" value="2"/>
</dbReference>
<comment type="caution">
    <text evidence="12">The sequence shown here is derived from an EMBL/GenBank/DDBJ whole genome shotgun (WGS) entry which is preliminary data.</text>
</comment>
<dbReference type="Gene3D" id="1.20.120.1750">
    <property type="match status" value="1"/>
</dbReference>
<dbReference type="InterPro" id="IPR051628">
    <property type="entry name" value="LUBAC_E3_Ligases"/>
</dbReference>
<dbReference type="GO" id="GO:0008276">
    <property type="term" value="F:protein methyltransferase activity"/>
    <property type="evidence" value="ECO:0007669"/>
    <property type="project" value="UniProtKB-ARBA"/>
</dbReference>
<dbReference type="PROSITE" id="PS00518">
    <property type="entry name" value="ZF_RING_1"/>
    <property type="match status" value="2"/>
</dbReference>
<keyword evidence="4" id="KW-0677">Repeat</keyword>